<dbReference type="InterPro" id="IPR050849">
    <property type="entry name" value="HAD-like_hydrolase_phosphatase"/>
</dbReference>
<proteinExistence type="predicted"/>
<keyword evidence="1" id="KW-0812">Transmembrane</keyword>
<dbReference type="KEGG" id="nve:5502150"/>
<dbReference type="OMA" id="VISFNWS"/>
<evidence type="ECO:0000256" key="1">
    <source>
        <dbReference type="SAM" id="Phobius"/>
    </source>
</evidence>
<dbReference type="SUPFAM" id="SSF56784">
    <property type="entry name" value="HAD-like"/>
    <property type="match status" value="1"/>
</dbReference>
<dbReference type="HOGENOM" id="CLU_948071_0_0_1"/>
<dbReference type="EMBL" id="DS469919">
    <property type="protein sequence ID" value="EDO31277.1"/>
    <property type="molecule type" value="Genomic_DNA"/>
</dbReference>
<dbReference type="OrthoDB" id="10255128at2759"/>
<dbReference type="Gene3D" id="3.40.50.1000">
    <property type="entry name" value="HAD superfamily/HAD-like"/>
    <property type="match status" value="1"/>
</dbReference>
<keyword evidence="3" id="KW-1185">Reference proteome</keyword>
<keyword evidence="1" id="KW-0472">Membrane</keyword>
<dbReference type="Proteomes" id="UP000001593">
    <property type="component" value="Unassembled WGS sequence"/>
</dbReference>
<dbReference type="InterPro" id="IPR023214">
    <property type="entry name" value="HAD_sf"/>
</dbReference>
<dbReference type="PANTHER" id="PTHR28181:SF1">
    <property type="entry name" value="COLD TOLERANCE PROTEIN 1"/>
    <property type="match status" value="1"/>
</dbReference>
<gene>
    <name evidence="2" type="ORF">NEMVEDRAFT_v1g233723</name>
</gene>
<dbReference type="eggNOG" id="ENOG502QQU0">
    <property type="taxonomic scope" value="Eukaryota"/>
</dbReference>
<evidence type="ECO:0000313" key="3">
    <source>
        <dbReference type="Proteomes" id="UP000001593"/>
    </source>
</evidence>
<dbReference type="AlphaFoldDB" id="A7SYF2"/>
<protein>
    <submittedName>
        <fullName evidence="2">Uncharacterized protein</fullName>
    </submittedName>
</protein>
<dbReference type="InterPro" id="IPR036412">
    <property type="entry name" value="HAD-like_sf"/>
</dbReference>
<dbReference type="InParanoid" id="A7SYF2"/>
<dbReference type="STRING" id="45351.A7SYF2"/>
<feature type="transmembrane region" description="Helical" evidence="1">
    <location>
        <begin position="15"/>
        <end position="34"/>
    </location>
</feature>
<evidence type="ECO:0000313" key="2">
    <source>
        <dbReference type="EMBL" id="EDO31277.1"/>
    </source>
</evidence>
<reference evidence="2 3" key="1">
    <citation type="journal article" date="2007" name="Science">
        <title>Sea anemone genome reveals ancestral eumetazoan gene repertoire and genomic organization.</title>
        <authorList>
            <person name="Putnam N.H."/>
            <person name="Srivastava M."/>
            <person name="Hellsten U."/>
            <person name="Dirks B."/>
            <person name="Chapman J."/>
            <person name="Salamov A."/>
            <person name="Terry A."/>
            <person name="Shapiro H."/>
            <person name="Lindquist E."/>
            <person name="Kapitonov V.V."/>
            <person name="Jurka J."/>
            <person name="Genikhovich G."/>
            <person name="Grigoriev I.V."/>
            <person name="Lucas S.M."/>
            <person name="Steele R.E."/>
            <person name="Finnerty J.R."/>
            <person name="Technau U."/>
            <person name="Martindale M.Q."/>
            <person name="Rokhsar D.S."/>
        </authorList>
    </citation>
    <scope>NUCLEOTIDE SEQUENCE [LARGE SCALE GENOMIC DNA]</scope>
    <source>
        <strain evidence="3">CH2 X CH6</strain>
    </source>
</reference>
<sequence length="345" mass="38588">MHGCFPNYNCAWKLYPLYYFIIFNVTMGSTIMALDSPSSSHSGHDNTLCQGIKLKFVAFDFDGTCTTKDTTGLYYKATDQYRDGPENVTQTLDKKWGELGKTYFEGHTATISKLLQETPDPIHGLNIKSLKEFLSEVYEFDSSCTKRVDDSKLLAGVTKEGIKQVSKLVELRPGCTSLLNKLDLPLHVISFNWSEDLIKNVISLKHVEVSANDFQYYNNGSRYVGRKLSSPQDKENEFIKLMQRHAEIDGLTVFIGDSIGDLLPLLKANIGIVIGNNLELRKVAAAFGIKLVPLTDFHSSCLIVGNRCQEEMTSCATRQHGKLYATNSWDEIGSLLIGPHYESDS</sequence>
<organism evidence="2 3">
    <name type="scientific">Nematostella vectensis</name>
    <name type="common">Starlet sea anemone</name>
    <dbReference type="NCBI Taxonomy" id="45351"/>
    <lineage>
        <taxon>Eukaryota</taxon>
        <taxon>Metazoa</taxon>
        <taxon>Cnidaria</taxon>
        <taxon>Anthozoa</taxon>
        <taxon>Hexacorallia</taxon>
        <taxon>Actiniaria</taxon>
        <taxon>Edwardsiidae</taxon>
        <taxon>Nematostella</taxon>
    </lineage>
</organism>
<name>A7SYF2_NEMVE</name>
<dbReference type="PANTHER" id="PTHR28181">
    <property type="entry name" value="UPF0655 PROTEIN YCR015C"/>
    <property type="match status" value="1"/>
</dbReference>
<accession>A7SYF2</accession>
<keyword evidence="1" id="KW-1133">Transmembrane helix</keyword>